<dbReference type="EMBL" id="QLLK01000013">
    <property type="protein sequence ID" value="RAI85569.1"/>
    <property type="molecule type" value="Genomic_DNA"/>
</dbReference>
<sequence length="88" mass="10014">MEKLVVSAFMEEGQIKLFLDGVEILHPSEYQASMELKPGESYCLHWFVKARFKSVFSITVSSPSAAEFKLTKRVGEPGKETDGYYFKL</sequence>
<dbReference type="AlphaFoldDB" id="A0A327NZS3"/>
<comment type="caution">
    <text evidence="1">The sequence shown here is derived from an EMBL/GenBank/DDBJ whole genome shotgun (WGS) entry which is preliminary data.</text>
</comment>
<evidence type="ECO:0000313" key="1">
    <source>
        <dbReference type="EMBL" id="RAI85569.1"/>
    </source>
</evidence>
<name>A0A327NZS3_9BACT</name>
<accession>A0A327NZS3</accession>
<keyword evidence="2" id="KW-1185">Reference proteome</keyword>
<dbReference type="OrthoDB" id="826582at2"/>
<protein>
    <submittedName>
        <fullName evidence="1">Uncharacterized protein</fullName>
    </submittedName>
</protein>
<proteinExistence type="predicted"/>
<evidence type="ECO:0000313" key="2">
    <source>
        <dbReference type="Proteomes" id="UP000249610"/>
    </source>
</evidence>
<dbReference type="Proteomes" id="UP000249610">
    <property type="component" value="Unassembled WGS sequence"/>
</dbReference>
<gene>
    <name evidence="1" type="ORF">LV83_03649</name>
</gene>
<reference evidence="1 2" key="1">
    <citation type="submission" date="2018-06" db="EMBL/GenBank/DDBJ databases">
        <title>Genomic Encyclopedia of Archaeal and Bacterial Type Strains, Phase II (KMG-II): from individual species to whole genera.</title>
        <authorList>
            <person name="Goeker M."/>
        </authorList>
    </citation>
    <scope>NUCLEOTIDE SEQUENCE [LARGE SCALE GENOMIC DNA]</scope>
    <source>
        <strain evidence="1 2">DSM 23446</strain>
    </source>
</reference>
<dbReference type="RefSeq" id="WP_111612971.1">
    <property type="nucleotide sequence ID" value="NZ_QLLK01000013.1"/>
</dbReference>
<organism evidence="1 2">
    <name type="scientific">Algoriphagus yeomjeoni</name>
    <dbReference type="NCBI Taxonomy" id="291403"/>
    <lineage>
        <taxon>Bacteria</taxon>
        <taxon>Pseudomonadati</taxon>
        <taxon>Bacteroidota</taxon>
        <taxon>Cytophagia</taxon>
        <taxon>Cytophagales</taxon>
        <taxon>Cyclobacteriaceae</taxon>
        <taxon>Algoriphagus</taxon>
    </lineage>
</organism>